<dbReference type="OrthoDB" id="764703at2759"/>
<dbReference type="PANTHER" id="PTHR33710:SF71">
    <property type="entry name" value="ENDONUCLEASE_EXONUCLEASE_PHOSPHATASE DOMAIN-CONTAINING PROTEIN"/>
    <property type="match status" value="1"/>
</dbReference>
<dbReference type="SUPFAM" id="SSF56219">
    <property type="entry name" value="DNase I-like"/>
    <property type="match status" value="1"/>
</dbReference>
<gene>
    <name evidence="2" type="ORF">J5N97_001796</name>
</gene>
<dbReference type="InterPro" id="IPR036691">
    <property type="entry name" value="Endo/exonu/phosph_ase_sf"/>
</dbReference>
<dbReference type="PANTHER" id="PTHR33710">
    <property type="entry name" value="BNAC02G09200D PROTEIN"/>
    <property type="match status" value="1"/>
</dbReference>
<reference evidence="2 3" key="1">
    <citation type="journal article" date="2022" name="Hortic Res">
        <title>The genome of Dioscorea zingiberensis sheds light on the biosynthesis, origin and evolution of the medicinally important diosgenin saponins.</title>
        <authorList>
            <person name="Li Y."/>
            <person name="Tan C."/>
            <person name="Li Z."/>
            <person name="Guo J."/>
            <person name="Li S."/>
            <person name="Chen X."/>
            <person name="Wang C."/>
            <person name="Dai X."/>
            <person name="Yang H."/>
            <person name="Song W."/>
            <person name="Hou L."/>
            <person name="Xu J."/>
            <person name="Tong Z."/>
            <person name="Xu A."/>
            <person name="Yuan X."/>
            <person name="Wang W."/>
            <person name="Yang Q."/>
            <person name="Chen L."/>
            <person name="Sun Z."/>
            <person name="Wang K."/>
            <person name="Pan B."/>
            <person name="Chen J."/>
            <person name="Bao Y."/>
            <person name="Liu F."/>
            <person name="Qi X."/>
            <person name="Gang D.R."/>
            <person name="Wen J."/>
            <person name="Li J."/>
        </authorList>
    </citation>
    <scope>NUCLEOTIDE SEQUENCE [LARGE SCALE GENOMIC DNA]</scope>
    <source>
        <strain evidence="2">Dzin_1.0</strain>
    </source>
</reference>
<dbReference type="Pfam" id="PF03372">
    <property type="entry name" value="Exo_endo_phos"/>
    <property type="match status" value="1"/>
</dbReference>
<dbReference type="InterPro" id="IPR005135">
    <property type="entry name" value="Endo/exonuclease/phosphatase"/>
</dbReference>
<dbReference type="Gene3D" id="3.60.10.10">
    <property type="entry name" value="Endonuclease/exonuclease/phosphatase"/>
    <property type="match status" value="1"/>
</dbReference>
<organism evidence="2 3">
    <name type="scientific">Dioscorea zingiberensis</name>
    <dbReference type="NCBI Taxonomy" id="325984"/>
    <lineage>
        <taxon>Eukaryota</taxon>
        <taxon>Viridiplantae</taxon>
        <taxon>Streptophyta</taxon>
        <taxon>Embryophyta</taxon>
        <taxon>Tracheophyta</taxon>
        <taxon>Spermatophyta</taxon>
        <taxon>Magnoliopsida</taxon>
        <taxon>Liliopsida</taxon>
        <taxon>Dioscoreales</taxon>
        <taxon>Dioscoreaceae</taxon>
        <taxon>Dioscorea</taxon>
    </lineage>
</organism>
<dbReference type="EMBL" id="JAGGNH010000086">
    <property type="protein sequence ID" value="KAJ0960379.1"/>
    <property type="molecule type" value="Genomic_DNA"/>
</dbReference>
<accession>A0A9D5H260</accession>
<feature type="domain" description="Endonuclease/exonuclease/phosphatase" evidence="1">
    <location>
        <begin position="8"/>
        <end position="229"/>
    </location>
</feature>
<sequence>MNTLKILCWNCRGSSNPKTLNRIKSLIRRCQPDLVCLVETRADSNRIDNFCKKFNKGWHWAGIPSQGMSGGIVTLWKQRVGMVTPLATTKLCLHLIISSENPREWVLSVVYNAQSIQIQRSLWHNLEIFSSFQIPWVLAGDFNAIRNTEEHRGGGFDHYSTKSRLFNGFVNENCLLDLGFIGSPYTWCNNQLGLARRWARLDRFLANSDWVSKFDTYFINHLPRTASDHSPLLLTANFHSPHKHKVFRFDNFWLEYDKCHEHVTKAWYSRTNANPLHAFTHFTARTKSYLCQWKAKELTPLEKNITQVEEEILHLESLESSLGYSDLTSVALRSLYNKHCALLRQNSLRWAQRAKMLWIRHAWRL</sequence>
<dbReference type="GO" id="GO:0003824">
    <property type="term" value="F:catalytic activity"/>
    <property type="evidence" value="ECO:0007669"/>
    <property type="project" value="InterPro"/>
</dbReference>
<proteinExistence type="predicted"/>
<dbReference type="Proteomes" id="UP001085076">
    <property type="component" value="Unassembled WGS sequence"/>
</dbReference>
<comment type="caution">
    <text evidence="2">The sequence shown here is derived from an EMBL/GenBank/DDBJ whole genome shotgun (WGS) entry which is preliminary data.</text>
</comment>
<protein>
    <recommendedName>
        <fullName evidence="1">Endonuclease/exonuclease/phosphatase domain-containing protein</fullName>
    </recommendedName>
</protein>
<name>A0A9D5H260_9LILI</name>
<dbReference type="AlphaFoldDB" id="A0A9D5H260"/>
<evidence type="ECO:0000313" key="2">
    <source>
        <dbReference type="EMBL" id="KAJ0960379.1"/>
    </source>
</evidence>
<evidence type="ECO:0000259" key="1">
    <source>
        <dbReference type="Pfam" id="PF03372"/>
    </source>
</evidence>
<evidence type="ECO:0000313" key="3">
    <source>
        <dbReference type="Proteomes" id="UP001085076"/>
    </source>
</evidence>
<keyword evidence="3" id="KW-1185">Reference proteome</keyword>